<keyword evidence="6 7" id="KW-0472">Membrane</keyword>
<evidence type="ECO:0000256" key="4">
    <source>
        <dbReference type="ARBA" id="ARBA00022989"/>
    </source>
</evidence>
<dbReference type="Pfam" id="PF25539">
    <property type="entry name" value="Bestrophin_2"/>
    <property type="match status" value="1"/>
</dbReference>
<dbReference type="AlphaFoldDB" id="A0A7J6S856"/>
<evidence type="ECO:0000256" key="5">
    <source>
        <dbReference type="ARBA" id="ARBA00023065"/>
    </source>
</evidence>
<dbReference type="GO" id="GO:0016020">
    <property type="term" value="C:membrane"/>
    <property type="evidence" value="ECO:0007669"/>
    <property type="project" value="UniProtKB-SubCell"/>
</dbReference>
<proteinExistence type="predicted"/>
<evidence type="ECO:0008006" key="10">
    <source>
        <dbReference type="Google" id="ProtNLM"/>
    </source>
</evidence>
<keyword evidence="3 7" id="KW-0812">Transmembrane</keyword>
<feature type="transmembrane region" description="Helical" evidence="7">
    <location>
        <begin position="147"/>
        <end position="170"/>
    </location>
</feature>
<reference evidence="8 9" key="1">
    <citation type="submission" date="2020-04" db="EMBL/GenBank/DDBJ databases">
        <title>Perkinsus olseni comparative genomics.</title>
        <authorList>
            <person name="Bogema D.R."/>
        </authorList>
    </citation>
    <scope>NUCLEOTIDE SEQUENCE [LARGE SCALE GENOMIC DNA]</scope>
    <source>
        <strain evidence="8">ATCC PRA-205</strain>
    </source>
</reference>
<comment type="subcellular location">
    <subcellularLocation>
        <location evidence="1">Membrane</location>
        <topology evidence="1">Multi-pass membrane protein</topology>
    </subcellularLocation>
</comment>
<evidence type="ECO:0000256" key="7">
    <source>
        <dbReference type="SAM" id="Phobius"/>
    </source>
</evidence>
<dbReference type="PANTHER" id="PTHR33281:SF20">
    <property type="match status" value="1"/>
</dbReference>
<dbReference type="PANTHER" id="PTHR33281">
    <property type="entry name" value="UPF0187 PROTEIN YNEE"/>
    <property type="match status" value="1"/>
</dbReference>
<keyword evidence="5" id="KW-0406">Ion transport</keyword>
<sequence length="223" mass="24832">GEKGDGDALRARSEAFKYKIMHWFSLASAIALHALENPSGEAEDIADHPQFLYREPRLHVEESSKEGEVCDGAEDECYFEIIGELTDHEKATLQSADDILLVCQWITEGIATAAADPHLLNIPPPILSRVFQEISTGMLGFNQSWKIAMVPFPFPFAQMMSLLILGVVFLMPMEITHSLDRWAPAMLFATLCVVGFTGLNRICVELEEPFGDDPNDIPIQKLQ</sequence>
<evidence type="ECO:0000256" key="6">
    <source>
        <dbReference type="ARBA" id="ARBA00023136"/>
    </source>
</evidence>
<evidence type="ECO:0000313" key="8">
    <source>
        <dbReference type="EMBL" id="KAF4728953.1"/>
    </source>
</evidence>
<protein>
    <recommendedName>
        <fullName evidence="10">Zinc finger, RAN-binding domain containing 2</fullName>
    </recommendedName>
</protein>
<accession>A0A7J6S856</accession>
<dbReference type="GO" id="GO:0005254">
    <property type="term" value="F:chloride channel activity"/>
    <property type="evidence" value="ECO:0007669"/>
    <property type="project" value="InterPro"/>
</dbReference>
<evidence type="ECO:0000256" key="1">
    <source>
        <dbReference type="ARBA" id="ARBA00004141"/>
    </source>
</evidence>
<name>A0A7J6S856_PEROL</name>
<dbReference type="EMBL" id="JABANM010016734">
    <property type="protein sequence ID" value="KAF4728953.1"/>
    <property type="molecule type" value="Genomic_DNA"/>
</dbReference>
<evidence type="ECO:0000256" key="3">
    <source>
        <dbReference type="ARBA" id="ARBA00022692"/>
    </source>
</evidence>
<evidence type="ECO:0000256" key="2">
    <source>
        <dbReference type="ARBA" id="ARBA00022448"/>
    </source>
</evidence>
<keyword evidence="2" id="KW-0813">Transport</keyword>
<feature type="non-terminal residue" evidence="8">
    <location>
        <position position="1"/>
    </location>
</feature>
<evidence type="ECO:0000313" key="9">
    <source>
        <dbReference type="Proteomes" id="UP000574390"/>
    </source>
</evidence>
<gene>
    <name evidence="8" type="ORF">FOZ62_008847</name>
</gene>
<keyword evidence="4 7" id="KW-1133">Transmembrane helix</keyword>
<dbReference type="Proteomes" id="UP000574390">
    <property type="component" value="Unassembled WGS sequence"/>
</dbReference>
<dbReference type="InterPro" id="IPR044669">
    <property type="entry name" value="YneE/VCCN1/2-like"/>
</dbReference>
<organism evidence="8 9">
    <name type="scientific">Perkinsus olseni</name>
    <name type="common">Perkinsus atlanticus</name>
    <dbReference type="NCBI Taxonomy" id="32597"/>
    <lineage>
        <taxon>Eukaryota</taxon>
        <taxon>Sar</taxon>
        <taxon>Alveolata</taxon>
        <taxon>Perkinsozoa</taxon>
        <taxon>Perkinsea</taxon>
        <taxon>Perkinsida</taxon>
        <taxon>Perkinsidae</taxon>
        <taxon>Perkinsus</taxon>
    </lineage>
</organism>
<feature type="non-terminal residue" evidence="8">
    <location>
        <position position="223"/>
    </location>
</feature>
<comment type="caution">
    <text evidence="8">The sequence shown here is derived from an EMBL/GenBank/DDBJ whole genome shotgun (WGS) entry which is preliminary data.</text>
</comment>
<feature type="transmembrane region" description="Helical" evidence="7">
    <location>
        <begin position="182"/>
        <end position="199"/>
    </location>
</feature>